<evidence type="ECO:0000313" key="1">
    <source>
        <dbReference type="EMBL" id="CAG8842899.1"/>
    </source>
</evidence>
<reference evidence="1" key="1">
    <citation type="submission" date="2021-06" db="EMBL/GenBank/DDBJ databases">
        <authorList>
            <person name="Kallberg Y."/>
            <person name="Tangrot J."/>
            <person name="Rosling A."/>
        </authorList>
    </citation>
    <scope>NUCLEOTIDE SEQUENCE</scope>
    <source>
        <strain evidence="1">MA461A</strain>
    </source>
</reference>
<feature type="non-terminal residue" evidence="1">
    <location>
        <position position="57"/>
    </location>
</feature>
<keyword evidence="2" id="KW-1185">Reference proteome</keyword>
<dbReference type="Proteomes" id="UP000789920">
    <property type="component" value="Unassembled WGS sequence"/>
</dbReference>
<name>A0ACA9SQ11_9GLOM</name>
<sequence>EPLDAICSASVVYLTMVDNTLSEYEDVRELADRAVKKALEGISNSDRRDRVSMILLQ</sequence>
<gene>
    <name evidence="1" type="ORF">RPERSI_LOCUS32526</name>
</gene>
<dbReference type="EMBL" id="CAJVQC010136137">
    <property type="protein sequence ID" value="CAG8842899.1"/>
    <property type="molecule type" value="Genomic_DNA"/>
</dbReference>
<proteinExistence type="predicted"/>
<protein>
    <submittedName>
        <fullName evidence="1">4473_t:CDS:1</fullName>
    </submittedName>
</protein>
<organism evidence="1 2">
    <name type="scientific">Racocetra persica</name>
    <dbReference type="NCBI Taxonomy" id="160502"/>
    <lineage>
        <taxon>Eukaryota</taxon>
        <taxon>Fungi</taxon>
        <taxon>Fungi incertae sedis</taxon>
        <taxon>Mucoromycota</taxon>
        <taxon>Glomeromycotina</taxon>
        <taxon>Glomeromycetes</taxon>
        <taxon>Diversisporales</taxon>
        <taxon>Gigasporaceae</taxon>
        <taxon>Racocetra</taxon>
    </lineage>
</organism>
<feature type="non-terminal residue" evidence="1">
    <location>
        <position position="1"/>
    </location>
</feature>
<comment type="caution">
    <text evidence="1">The sequence shown here is derived from an EMBL/GenBank/DDBJ whole genome shotgun (WGS) entry which is preliminary data.</text>
</comment>
<evidence type="ECO:0000313" key="2">
    <source>
        <dbReference type="Proteomes" id="UP000789920"/>
    </source>
</evidence>
<accession>A0ACA9SQ11</accession>